<dbReference type="GO" id="GO:0051285">
    <property type="term" value="C:cell cortex of cell tip"/>
    <property type="evidence" value="ECO:0007669"/>
    <property type="project" value="TreeGrafter"/>
</dbReference>
<feature type="transmembrane region" description="Helical" evidence="2">
    <location>
        <begin position="230"/>
        <end position="251"/>
    </location>
</feature>
<feature type="transmembrane region" description="Helical" evidence="2">
    <location>
        <begin position="165"/>
        <end position="184"/>
    </location>
</feature>
<accession>A0AAN6T4Y9</accession>
<name>A0AAN6T4Y9_9PEZI</name>
<keyword evidence="4" id="KW-1185">Reference proteome</keyword>
<feature type="transmembrane region" description="Helical" evidence="2">
    <location>
        <begin position="191"/>
        <end position="218"/>
    </location>
</feature>
<dbReference type="PANTHER" id="PTHR28019">
    <property type="entry name" value="CELL MEMBRANE PROTEIN YLR413W-RELATED"/>
    <property type="match status" value="1"/>
</dbReference>
<protein>
    <submittedName>
        <fullName evidence="3">Uncharacterized protein</fullName>
    </submittedName>
</protein>
<keyword evidence="2" id="KW-0472">Membrane</keyword>
<dbReference type="EMBL" id="MU863627">
    <property type="protein sequence ID" value="KAK4104234.1"/>
    <property type="molecule type" value="Genomic_DNA"/>
</dbReference>
<gene>
    <name evidence="3" type="ORF">N658DRAFT_248067</name>
</gene>
<dbReference type="AlphaFoldDB" id="A0AAN6T4Y9"/>
<sequence length="317" mass="34614">MELPAALRSRLRPGSEKQTGEKIASSSPTSPTPNEQLSQGGSSSDLTHTNIKRATSVRRGFALSASFAYLMSWIFLLFVVIGNVNPSPVLSTVYFYKLNLADIIPTSVPNAELINSIARSIGLHDFYQVGLWNFCEGYLHEGITYCSPPETLYWFNPVEVLMDELLAGATIALPTAVVTILSVLRITSQIMFGFFLTACVLAFLLVLLSPLAVASRWWSLPLAVASFIEMMFTLSASVVATAISIAFKYAAEAQSDLNIRADVGVKMFVFMWLATGFSIWGFAVHSGMGCCCTSRRDLKIGRRVVGRDGRGVREGVE</sequence>
<dbReference type="Proteomes" id="UP001305647">
    <property type="component" value="Unassembled WGS sequence"/>
</dbReference>
<proteinExistence type="predicted"/>
<evidence type="ECO:0000256" key="1">
    <source>
        <dbReference type="SAM" id="MobiDB-lite"/>
    </source>
</evidence>
<keyword evidence="2" id="KW-1133">Transmembrane helix</keyword>
<dbReference type="InterPro" id="IPR009571">
    <property type="entry name" value="SUR7/Rim9-like_fungi"/>
</dbReference>
<dbReference type="GO" id="GO:0005886">
    <property type="term" value="C:plasma membrane"/>
    <property type="evidence" value="ECO:0007669"/>
    <property type="project" value="InterPro"/>
</dbReference>
<dbReference type="Pfam" id="PF06687">
    <property type="entry name" value="SUR7"/>
    <property type="match status" value="1"/>
</dbReference>
<comment type="caution">
    <text evidence="3">The sequence shown here is derived from an EMBL/GenBank/DDBJ whole genome shotgun (WGS) entry which is preliminary data.</text>
</comment>
<organism evidence="3 4">
    <name type="scientific">Parathielavia hyrcaniae</name>
    <dbReference type="NCBI Taxonomy" id="113614"/>
    <lineage>
        <taxon>Eukaryota</taxon>
        <taxon>Fungi</taxon>
        <taxon>Dikarya</taxon>
        <taxon>Ascomycota</taxon>
        <taxon>Pezizomycotina</taxon>
        <taxon>Sordariomycetes</taxon>
        <taxon>Sordariomycetidae</taxon>
        <taxon>Sordariales</taxon>
        <taxon>Chaetomiaceae</taxon>
        <taxon>Parathielavia</taxon>
    </lineage>
</organism>
<dbReference type="GO" id="GO:0031505">
    <property type="term" value="P:fungal-type cell wall organization"/>
    <property type="evidence" value="ECO:0007669"/>
    <property type="project" value="TreeGrafter"/>
</dbReference>
<dbReference type="InterPro" id="IPR052413">
    <property type="entry name" value="SUR7_domain"/>
</dbReference>
<evidence type="ECO:0000313" key="4">
    <source>
        <dbReference type="Proteomes" id="UP001305647"/>
    </source>
</evidence>
<feature type="transmembrane region" description="Helical" evidence="2">
    <location>
        <begin position="61"/>
        <end position="81"/>
    </location>
</feature>
<feature type="transmembrane region" description="Helical" evidence="2">
    <location>
        <begin position="263"/>
        <end position="283"/>
    </location>
</feature>
<feature type="compositionally biased region" description="Polar residues" evidence="1">
    <location>
        <begin position="24"/>
        <end position="47"/>
    </location>
</feature>
<evidence type="ECO:0000256" key="2">
    <source>
        <dbReference type="SAM" id="Phobius"/>
    </source>
</evidence>
<evidence type="ECO:0000313" key="3">
    <source>
        <dbReference type="EMBL" id="KAK4104234.1"/>
    </source>
</evidence>
<reference evidence="3" key="1">
    <citation type="journal article" date="2023" name="Mol. Phylogenet. Evol.">
        <title>Genome-scale phylogeny and comparative genomics of the fungal order Sordariales.</title>
        <authorList>
            <person name="Hensen N."/>
            <person name="Bonometti L."/>
            <person name="Westerberg I."/>
            <person name="Brannstrom I.O."/>
            <person name="Guillou S."/>
            <person name="Cros-Aarteil S."/>
            <person name="Calhoun S."/>
            <person name="Haridas S."/>
            <person name="Kuo A."/>
            <person name="Mondo S."/>
            <person name="Pangilinan J."/>
            <person name="Riley R."/>
            <person name="LaButti K."/>
            <person name="Andreopoulos B."/>
            <person name="Lipzen A."/>
            <person name="Chen C."/>
            <person name="Yan M."/>
            <person name="Daum C."/>
            <person name="Ng V."/>
            <person name="Clum A."/>
            <person name="Steindorff A."/>
            <person name="Ohm R.A."/>
            <person name="Martin F."/>
            <person name="Silar P."/>
            <person name="Natvig D.O."/>
            <person name="Lalanne C."/>
            <person name="Gautier V."/>
            <person name="Ament-Velasquez S.L."/>
            <person name="Kruys A."/>
            <person name="Hutchinson M.I."/>
            <person name="Powell A.J."/>
            <person name="Barry K."/>
            <person name="Miller A.N."/>
            <person name="Grigoriev I.V."/>
            <person name="Debuchy R."/>
            <person name="Gladieux P."/>
            <person name="Hiltunen Thoren M."/>
            <person name="Johannesson H."/>
        </authorList>
    </citation>
    <scope>NUCLEOTIDE SEQUENCE</scope>
    <source>
        <strain evidence="3">CBS 757.83</strain>
    </source>
</reference>
<feature type="region of interest" description="Disordered" evidence="1">
    <location>
        <begin position="1"/>
        <end position="47"/>
    </location>
</feature>
<dbReference type="PANTHER" id="PTHR28019:SF2">
    <property type="entry name" value="CELL MEMBRANE PROTEIN YLR413W-RELATED"/>
    <property type="match status" value="1"/>
</dbReference>
<keyword evidence="2" id="KW-0812">Transmembrane</keyword>
<reference evidence="3" key="2">
    <citation type="submission" date="2023-05" db="EMBL/GenBank/DDBJ databases">
        <authorList>
            <consortium name="Lawrence Berkeley National Laboratory"/>
            <person name="Steindorff A."/>
            <person name="Hensen N."/>
            <person name="Bonometti L."/>
            <person name="Westerberg I."/>
            <person name="Brannstrom I.O."/>
            <person name="Guillou S."/>
            <person name="Cros-Aarteil S."/>
            <person name="Calhoun S."/>
            <person name="Haridas S."/>
            <person name="Kuo A."/>
            <person name="Mondo S."/>
            <person name="Pangilinan J."/>
            <person name="Riley R."/>
            <person name="Labutti K."/>
            <person name="Andreopoulos B."/>
            <person name="Lipzen A."/>
            <person name="Chen C."/>
            <person name="Yanf M."/>
            <person name="Daum C."/>
            <person name="Ng V."/>
            <person name="Clum A."/>
            <person name="Ohm R."/>
            <person name="Martin F."/>
            <person name="Silar P."/>
            <person name="Natvig D."/>
            <person name="Lalanne C."/>
            <person name="Gautier V."/>
            <person name="Ament-Velasquez S.L."/>
            <person name="Kruys A."/>
            <person name="Hutchinson M.I."/>
            <person name="Powell A.J."/>
            <person name="Barry K."/>
            <person name="Miller A.N."/>
            <person name="Grigoriev I.V."/>
            <person name="Debuchy R."/>
            <person name="Gladieux P."/>
            <person name="Thoren M.H."/>
            <person name="Johannesson H."/>
        </authorList>
    </citation>
    <scope>NUCLEOTIDE SEQUENCE</scope>
    <source>
        <strain evidence="3">CBS 757.83</strain>
    </source>
</reference>